<dbReference type="PANTHER" id="PTHR43033">
    <property type="entry name" value="TRNA(ILE)-LYSIDINE SYNTHASE-RELATED"/>
    <property type="match status" value="1"/>
</dbReference>
<dbReference type="SMART" id="SM00977">
    <property type="entry name" value="TilS_C"/>
    <property type="match status" value="1"/>
</dbReference>
<reference evidence="12" key="1">
    <citation type="submission" date="2017-04" db="EMBL/GenBank/DDBJ databases">
        <title>Function of individual gut microbiota members based on whole genome sequencing of pure cultures obtained from chicken caecum.</title>
        <authorList>
            <person name="Medvecky M."/>
            <person name="Cejkova D."/>
            <person name="Polansky O."/>
            <person name="Karasova D."/>
            <person name="Kubasova T."/>
            <person name="Cizek A."/>
            <person name="Rychlik I."/>
        </authorList>
    </citation>
    <scope>NUCLEOTIDE SEQUENCE [LARGE SCALE GENOMIC DNA]</scope>
    <source>
        <strain evidence="12">An90</strain>
    </source>
</reference>
<comment type="caution">
    <text evidence="11">The sequence shown here is derived from an EMBL/GenBank/DDBJ whole genome shotgun (WGS) entry which is preliminary data.</text>
</comment>
<dbReference type="GO" id="GO:0032267">
    <property type="term" value="F:tRNA(Ile)-lysidine synthase activity"/>
    <property type="evidence" value="ECO:0007669"/>
    <property type="project" value="UniProtKB-EC"/>
</dbReference>
<dbReference type="Gene3D" id="3.40.50.620">
    <property type="entry name" value="HUPs"/>
    <property type="match status" value="1"/>
</dbReference>
<feature type="binding site" evidence="8">
    <location>
        <begin position="28"/>
        <end position="33"/>
    </location>
    <ligand>
        <name>ATP</name>
        <dbReference type="ChEBI" id="CHEBI:30616"/>
    </ligand>
</feature>
<dbReference type="RefSeq" id="WP_018694786.1">
    <property type="nucleotide sequence ID" value="NZ_AP025562.1"/>
</dbReference>
<evidence type="ECO:0000313" key="10">
    <source>
        <dbReference type="EMBL" id="KAA2377588.1"/>
    </source>
</evidence>
<proteinExistence type="inferred from homology"/>
<dbReference type="GO" id="GO:0005524">
    <property type="term" value="F:ATP binding"/>
    <property type="evidence" value="ECO:0007669"/>
    <property type="project" value="UniProtKB-UniRule"/>
</dbReference>
<reference evidence="11" key="2">
    <citation type="journal article" date="2018" name="BMC Genomics">
        <title>Whole genome sequencing and function prediction of 133 gut anaerobes isolated from chicken caecum in pure cultures.</title>
        <authorList>
            <person name="Medvecky M."/>
            <person name="Cejkova D."/>
            <person name="Polansky O."/>
            <person name="Karasova D."/>
            <person name="Kubasova T."/>
            <person name="Cizek A."/>
            <person name="Rychlik I."/>
        </authorList>
    </citation>
    <scope>NUCLEOTIDE SEQUENCE</scope>
    <source>
        <strain evidence="11">An90</strain>
    </source>
</reference>
<dbReference type="InterPro" id="IPR012796">
    <property type="entry name" value="Lysidine-tRNA-synth_C"/>
</dbReference>
<organism evidence="11 12">
    <name type="scientific">Alistipes onderdonkii</name>
    <dbReference type="NCBI Taxonomy" id="328813"/>
    <lineage>
        <taxon>Bacteria</taxon>
        <taxon>Pseudomonadati</taxon>
        <taxon>Bacteroidota</taxon>
        <taxon>Bacteroidia</taxon>
        <taxon>Bacteroidales</taxon>
        <taxon>Rikenellaceae</taxon>
        <taxon>Alistipes</taxon>
    </lineage>
</organism>
<dbReference type="GO" id="GO:0006400">
    <property type="term" value="P:tRNA modification"/>
    <property type="evidence" value="ECO:0007669"/>
    <property type="project" value="UniProtKB-UniRule"/>
</dbReference>
<dbReference type="EMBL" id="NFHB01000002">
    <property type="protein sequence ID" value="OUN04330.1"/>
    <property type="molecule type" value="Genomic_DNA"/>
</dbReference>
<dbReference type="InterPro" id="IPR012795">
    <property type="entry name" value="tRNA_Ile_lys_synt_N"/>
</dbReference>
<evidence type="ECO:0000313" key="11">
    <source>
        <dbReference type="EMBL" id="OUN04330.1"/>
    </source>
</evidence>
<dbReference type="InterPro" id="IPR012094">
    <property type="entry name" value="tRNA_Ile_lys_synt"/>
</dbReference>
<keyword evidence="4 8" id="KW-0819">tRNA processing</keyword>
<dbReference type="SUPFAM" id="SSF56037">
    <property type="entry name" value="PheT/TilS domain"/>
    <property type="match status" value="1"/>
</dbReference>
<evidence type="ECO:0000256" key="4">
    <source>
        <dbReference type="ARBA" id="ARBA00022694"/>
    </source>
</evidence>
<dbReference type="EMBL" id="VVXH01000010">
    <property type="protein sequence ID" value="KAA2377588.1"/>
    <property type="molecule type" value="Genomic_DNA"/>
</dbReference>
<sequence length="447" mass="50999">MALLEAFQRYVAENDLATHDDRILLTVSGGVDSMVMLSLFTRSGYSVGVAHCNFQLRGAESEEDEVLVEEEAKKYGVEFYNKRFETTAEMERTGESMEMAARRLRYAWFDTLSRGQGYTAVAIAHHADDSIETFFINLLRGTGLRGLTGISTQVGRIIRPLMFASRKEILEYAVANRIPFREDSSNRSTKYLRNKIRLGLIPRIREINPKFTSLMSRNLARLTDAQLFINHGIERIRGEAVTSADGFDTIHLDRIDPAFPQEFVIYELLSSAYGFKGDVVDSLCHSLRHDMTGRRFYSRERVAYVDRGTIVVAPITPDDACMTQVERGAQRSYCGNSVLYFEYTDIDTIKNFGVPEHIAQVDADRLQFPLTLRRWREGDSFVPFGMTGRKKVSDFLIDAKVSMAEKQRQFVLLSGGEIVWLVGRRIDDRYRLTPDTENVLRITKEIV</sequence>
<dbReference type="Proteomes" id="UP000322940">
    <property type="component" value="Unassembled WGS sequence"/>
</dbReference>
<evidence type="ECO:0000256" key="3">
    <source>
        <dbReference type="ARBA" id="ARBA00022598"/>
    </source>
</evidence>
<comment type="function">
    <text evidence="8">Ligates lysine onto the cytidine present at position 34 of the AUA codon-specific tRNA(Ile) that contains the anticodon CAU, in an ATP-dependent manner. Cytidine is converted to lysidine, thus changing the amino acid specificity of the tRNA from methionine to isoleucine.</text>
</comment>
<accession>A0A1Y3R6B3</accession>
<dbReference type="Pfam" id="PF11734">
    <property type="entry name" value="TilS_C"/>
    <property type="match status" value="1"/>
</dbReference>
<keyword evidence="5 8" id="KW-0547">Nucleotide-binding</keyword>
<dbReference type="Pfam" id="PF01171">
    <property type="entry name" value="ATP_bind_3"/>
    <property type="match status" value="1"/>
</dbReference>
<evidence type="ECO:0000313" key="12">
    <source>
        <dbReference type="Proteomes" id="UP000195772"/>
    </source>
</evidence>
<evidence type="ECO:0000256" key="2">
    <source>
        <dbReference type="ARBA" id="ARBA00022490"/>
    </source>
</evidence>
<dbReference type="GO" id="GO:0005737">
    <property type="term" value="C:cytoplasm"/>
    <property type="evidence" value="ECO:0007669"/>
    <property type="project" value="UniProtKB-SubCell"/>
</dbReference>
<dbReference type="NCBIfam" id="TIGR02433">
    <property type="entry name" value="lysidine_TilS_C"/>
    <property type="match status" value="1"/>
</dbReference>
<comment type="similarity">
    <text evidence="8">Belongs to the tRNA(Ile)-lysidine synthase family.</text>
</comment>
<evidence type="ECO:0000256" key="6">
    <source>
        <dbReference type="ARBA" id="ARBA00022840"/>
    </source>
</evidence>
<evidence type="ECO:0000256" key="8">
    <source>
        <dbReference type="HAMAP-Rule" id="MF_01161"/>
    </source>
</evidence>
<dbReference type="PANTHER" id="PTHR43033:SF1">
    <property type="entry name" value="TRNA(ILE)-LYSIDINE SYNTHASE-RELATED"/>
    <property type="match status" value="1"/>
</dbReference>
<evidence type="ECO:0000256" key="7">
    <source>
        <dbReference type="ARBA" id="ARBA00048539"/>
    </source>
</evidence>
<dbReference type="AlphaFoldDB" id="A0A1Y3R6B3"/>
<keyword evidence="6 8" id="KW-0067">ATP-binding</keyword>
<comment type="domain">
    <text evidence="8">The N-terminal region contains the highly conserved SGGXDS motif, predicted to be a P-loop motif involved in ATP binding.</text>
</comment>
<keyword evidence="2 8" id="KW-0963">Cytoplasm</keyword>
<evidence type="ECO:0000256" key="5">
    <source>
        <dbReference type="ARBA" id="ARBA00022741"/>
    </source>
</evidence>
<evidence type="ECO:0000256" key="1">
    <source>
        <dbReference type="ARBA" id="ARBA00004496"/>
    </source>
</evidence>
<keyword evidence="3 8" id="KW-0436">Ligase</keyword>
<name>A0A1Y3R6B3_9BACT</name>
<gene>
    <name evidence="8 10" type="primary">tilS</name>
    <name evidence="11" type="ORF">B5G41_03200</name>
    <name evidence="10" type="ORF">F2Y10_11215</name>
</gene>
<dbReference type="EC" id="6.3.4.19" evidence="8"/>
<dbReference type="InterPro" id="IPR011063">
    <property type="entry name" value="TilS/TtcA_N"/>
</dbReference>
<comment type="catalytic activity">
    <reaction evidence="7 8">
        <text>cytidine(34) in tRNA(Ile2) + L-lysine + ATP = lysidine(34) in tRNA(Ile2) + AMP + diphosphate + H(+)</text>
        <dbReference type="Rhea" id="RHEA:43744"/>
        <dbReference type="Rhea" id="RHEA-COMP:10625"/>
        <dbReference type="Rhea" id="RHEA-COMP:10670"/>
        <dbReference type="ChEBI" id="CHEBI:15378"/>
        <dbReference type="ChEBI" id="CHEBI:30616"/>
        <dbReference type="ChEBI" id="CHEBI:32551"/>
        <dbReference type="ChEBI" id="CHEBI:33019"/>
        <dbReference type="ChEBI" id="CHEBI:82748"/>
        <dbReference type="ChEBI" id="CHEBI:83665"/>
        <dbReference type="ChEBI" id="CHEBI:456215"/>
        <dbReference type="EC" id="6.3.4.19"/>
    </reaction>
</comment>
<evidence type="ECO:0000259" key="9">
    <source>
        <dbReference type="SMART" id="SM00977"/>
    </source>
</evidence>
<protein>
    <recommendedName>
        <fullName evidence="8">tRNA(Ile)-lysidine synthase</fullName>
        <ecNumber evidence="8">6.3.4.19</ecNumber>
    </recommendedName>
    <alternativeName>
        <fullName evidence="8">tRNA(Ile)-2-lysyl-cytidine synthase</fullName>
    </alternativeName>
    <alternativeName>
        <fullName evidence="8">tRNA(Ile)-lysidine synthetase</fullName>
    </alternativeName>
</protein>
<dbReference type="Proteomes" id="UP000195772">
    <property type="component" value="Unassembled WGS sequence"/>
</dbReference>
<dbReference type="NCBIfam" id="TIGR02432">
    <property type="entry name" value="lysidine_TilS_N"/>
    <property type="match status" value="1"/>
</dbReference>
<dbReference type="OrthoDB" id="9807403at2"/>
<dbReference type="HAMAP" id="MF_01161">
    <property type="entry name" value="tRNA_Ile_lys_synt"/>
    <property type="match status" value="1"/>
</dbReference>
<dbReference type="InterPro" id="IPR014729">
    <property type="entry name" value="Rossmann-like_a/b/a_fold"/>
</dbReference>
<evidence type="ECO:0000313" key="13">
    <source>
        <dbReference type="Proteomes" id="UP000322940"/>
    </source>
</evidence>
<dbReference type="CDD" id="cd01992">
    <property type="entry name" value="TilS_N"/>
    <property type="match status" value="1"/>
</dbReference>
<reference evidence="10 13" key="3">
    <citation type="journal article" date="2019" name="Nat. Med.">
        <title>A library of human gut bacterial isolates paired with longitudinal multiomics data enables mechanistic microbiome research.</title>
        <authorList>
            <person name="Poyet M."/>
            <person name="Groussin M."/>
            <person name="Gibbons S.M."/>
            <person name="Avila-Pacheco J."/>
            <person name="Jiang X."/>
            <person name="Kearney S.M."/>
            <person name="Perrotta A.R."/>
            <person name="Berdy B."/>
            <person name="Zhao S."/>
            <person name="Lieberman T.D."/>
            <person name="Swanson P.K."/>
            <person name="Smith M."/>
            <person name="Roesemann S."/>
            <person name="Alexander J.E."/>
            <person name="Rich S.A."/>
            <person name="Livny J."/>
            <person name="Vlamakis H."/>
            <person name="Clish C."/>
            <person name="Bullock K."/>
            <person name="Deik A."/>
            <person name="Scott J."/>
            <person name="Pierce K.A."/>
            <person name="Xavier R.J."/>
            <person name="Alm E.J."/>
        </authorList>
    </citation>
    <scope>NUCLEOTIDE SEQUENCE [LARGE SCALE GENOMIC DNA]</scope>
    <source>
        <strain evidence="10 13">BIOML-A266</strain>
    </source>
</reference>
<feature type="domain" description="Lysidine-tRNA(Ile) synthetase C-terminal" evidence="9">
    <location>
        <begin position="370"/>
        <end position="442"/>
    </location>
</feature>
<comment type="subcellular location">
    <subcellularLocation>
        <location evidence="1 8">Cytoplasm</location>
    </subcellularLocation>
</comment>
<dbReference type="SUPFAM" id="SSF52402">
    <property type="entry name" value="Adenine nucleotide alpha hydrolases-like"/>
    <property type="match status" value="1"/>
</dbReference>
<dbReference type="eggNOG" id="COG0037">
    <property type="taxonomic scope" value="Bacteria"/>
</dbReference>